<sequence>MSEAATRCQARSLSLNESLHGTASTVHGWVLLEEPGPWGADALRDCRIGESLTTRLNEMCRKLRLRVLLIRRAERRSPAPPGVRNCFLARTGPGEGWVQQAWLDDPEQVLDLDLSALARGESPGLRPVAEPLYLVCTQGRHDPCCAELGRPVVRALAAKLPDRTWEVSHIGGDRFAGNLVVLPHGLYYGRVPPDEVVALAQAYERGEVDPRYLRGRTAYGFAVQAAECLLRSRTDIRGVDELPLVSSHRDGDDTEAVFTAPEGGRYRVRVSTRSAPPERVLTCHAERPAVPVEHHLVEIHHDV</sequence>
<dbReference type="SUPFAM" id="SSF52833">
    <property type="entry name" value="Thioredoxin-like"/>
    <property type="match status" value="1"/>
</dbReference>
<gene>
    <name evidence="1" type="ORF">FHX42_002290</name>
</gene>
<dbReference type="Pfam" id="PF06999">
    <property type="entry name" value="Suc_Fer-like"/>
    <property type="match status" value="1"/>
</dbReference>
<dbReference type="Gene3D" id="3.40.30.10">
    <property type="entry name" value="Glutaredoxin"/>
    <property type="match status" value="1"/>
</dbReference>
<name>A0A839DV72_9PSEU</name>
<proteinExistence type="predicted"/>
<accession>A0A839DV72</accession>
<evidence type="ECO:0008006" key="3">
    <source>
        <dbReference type="Google" id="ProtNLM"/>
    </source>
</evidence>
<dbReference type="PANTHER" id="PTHR31902">
    <property type="entry name" value="ACTIN PATCHES DISTAL PROTEIN 1"/>
    <property type="match status" value="1"/>
</dbReference>
<organism evidence="1 2">
    <name type="scientific">Halosaccharopolyspora lacisalsi</name>
    <dbReference type="NCBI Taxonomy" id="1000566"/>
    <lineage>
        <taxon>Bacteria</taxon>
        <taxon>Bacillati</taxon>
        <taxon>Actinomycetota</taxon>
        <taxon>Actinomycetes</taxon>
        <taxon>Pseudonocardiales</taxon>
        <taxon>Pseudonocardiaceae</taxon>
        <taxon>Halosaccharopolyspora</taxon>
    </lineage>
</organism>
<dbReference type="RefSeq" id="WP_182544119.1">
    <property type="nucleotide sequence ID" value="NZ_JACGWZ010000002.1"/>
</dbReference>
<dbReference type="InterPro" id="IPR036249">
    <property type="entry name" value="Thioredoxin-like_sf"/>
</dbReference>
<dbReference type="InterPro" id="IPR009737">
    <property type="entry name" value="Aim32/Apd1-like"/>
</dbReference>
<dbReference type="PANTHER" id="PTHR31902:SF22">
    <property type="entry name" value="SLL1203 PROTEIN"/>
    <property type="match status" value="1"/>
</dbReference>
<dbReference type="Proteomes" id="UP000569329">
    <property type="component" value="Unassembled WGS sequence"/>
</dbReference>
<dbReference type="CDD" id="cd03062">
    <property type="entry name" value="TRX_Fd_Sucrase"/>
    <property type="match status" value="1"/>
</dbReference>
<dbReference type="EMBL" id="JACGWZ010000002">
    <property type="protein sequence ID" value="MBA8824943.1"/>
    <property type="molecule type" value="Genomic_DNA"/>
</dbReference>
<evidence type="ECO:0000313" key="2">
    <source>
        <dbReference type="Proteomes" id="UP000569329"/>
    </source>
</evidence>
<keyword evidence="2" id="KW-1185">Reference proteome</keyword>
<reference evidence="1 2" key="1">
    <citation type="submission" date="2020-07" db="EMBL/GenBank/DDBJ databases">
        <title>Sequencing the genomes of 1000 actinobacteria strains.</title>
        <authorList>
            <person name="Klenk H.-P."/>
        </authorList>
    </citation>
    <scope>NUCLEOTIDE SEQUENCE [LARGE SCALE GENOMIC DNA]</scope>
    <source>
        <strain evidence="1 2">DSM 45975</strain>
    </source>
</reference>
<evidence type="ECO:0000313" key="1">
    <source>
        <dbReference type="EMBL" id="MBA8824943.1"/>
    </source>
</evidence>
<comment type="caution">
    <text evidence="1">The sequence shown here is derived from an EMBL/GenBank/DDBJ whole genome shotgun (WGS) entry which is preliminary data.</text>
</comment>
<protein>
    <recommendedName>
        <fullName evidence="3">Sucrase ferredoxin</fullName>
    </recommendedName>
</protein>
<dbReference type="AlphaFoldDB" id="A0A839DV72"/>